<reference evidence="2" key="1">
    <citation type="submission" date="2015-09" db="EMBL/GenBank/DDBJ databases">
        <authorList>
            <person name="Graham D.E."/>
            <person name="Mahan K.M."/>
            <person name="Klingeman D.M."/>
            <person name="Fida T."/>
            <person name="Giannone R.J."/>
            <person name="Hettich R.L."/>
            <person name="Parry R.J."/>
            <person name="Spain J.C."/>
        </authorList>
    </citation>
    <scope>NUCLEOTIDE SEQUENCE [LARGE SCALE GENOMIC DNA]</scope>
    <source>
        <strain evidence="2">JCM 4701</strain>
    </source>
</reference>
<dbReference type="AlphaFoldDB" id="A0A2N8PQZ4"/>
<sequence>MVLFNLSDRLPHCSRCRGDLVISSVAPQNDAYGRPIHLELCAACDAGDAGRPAAGILLQFIVEGGGQDASRSQEAAQLVMEWTKECMAAHGWYWQENPPDQP</sequence>
<name>A0A2N8PQZ4_STRNR</name>
<keyword evidence="2" id="KW-1185">Reference proteome</keyword>
<comment type="caution">
    <text evidence="1">The sequence shown here is derived from an EMBL/GenBank/DDBJ whole genome shotgun (WGS) entry which is preliminary data.</text>
</comment>
<evidence type="ECO:0000313" key="1">
    <source>
        <dbReference type="EMBL" id="PNE43448.1"/>
    </source>
</evidence>
<protein>
    <submittedName>
        <fullName evidence="1">Uncharacterized protein</fullName>
    </submittedName>
</protein>
<dbReference type="InterPro" id="IPR046267">
    <property type="entry name" value="DUF6300"/>
</dbReference>
<proteinExistence type="predicted"/>
<organism evidence="1 2">
    <name type="scientific">Streptomyces noursei</name>
    <name type="common">Streptomyces albulus</name>
    <dbReference type="NCBI Taxonomy" id="1971"/>
    <lineage>
        <taxon>Bacteria</taxon>
        <taxon>Bacillati</taxon>
        <taxon>Actinomycetota</taxon>
        <taxon>Actinomycetes</taxon>
        <taxon>Kitasatosporales</taxon>
        <taxon>Streptomycetaceae</taxon>
        <taxon>Streptomyces</taxon>
    </lineage>
</organism>
<dbReference type="EMBL" id="LJSN01000001">
    <property type="protein sequence ID" value="PNE43448.1"/>
    <property type="molecule type" value="Genomic_DNA"/>
</dbReference>
<dbReference type="Pfam" id="PF19817">
    <property type="entry name" value="DUF6300"/>
    <property type="match status" value="1"/>
</dbReference>
<dbReference type="RefSeq" id="WP_102922354.1">
    <property type="nucleotide sequence ID" value="NZ_LJSN01000001.1"/>
</dbReference>
<evidence type="ECO:0000313" key="2">
    <source>
        <dbReference type="Proteomes" id="UP000236047"/>
    </source>
</evidence>
<gene>
    <name evidence="1" type="ORF">AOB60_00505</name>
</gene>
<accession>A0A2N8PQZ4</accession>
<dbReference type="Proteomes" id="UP000236047">
    <property type="component" value="Unassembled WGS sequence"/>
</dbReference>